<gene>
    <name evidence="1" type="ORF">HHE01_12720</name>
</gene>
<dbReference type="Proteomes" id="UP000046090">
    <property type="component" value="Unassembled WGS sequence"/>
</dbReference>
<evidence type="ECO:0000313" key="1">
    <source>
        <dbReference type="EMBL" id="CRI34426.1"/>
    </source>
</evidence>
<accession>A0A0K2Y5I6</accession>
<name>A0A0K2Y5I6_HELHE</name>
<proteinExistence type="predicted"/>
<evidence type="ECO:0000313" key="2">
    <source>
        <dbReference type="Proteomes" id="UP000046090"/>
    </source>
</evidence>
<dbReference type="EMBL" id="CDMK01000001">
    <property type="protein sequence ID" value="CRI34426.1"/>
    <property type="molecule type" value="Genomic_DNA"/>
</dbReference>
<protein>
    <submittedName>
        <fullName evidence="1">Uncharacterized protein</fullName>
    </submittedName>
</protein>
<dbReference type="AlphaFoldDB" id="A0A0K2Y5I6"/>
<reference evidence="2" key="1">
    <citation type="submission" date="2014-12" db="EMBL/GenBank/DDBJ databases">
        <authorList>
            <person name="Smet A."/>
        </authorList>
    </citation>
    <scope>NUCLEOTIDE SEQUENCE [LARGE SCALE GENOMIC DNA]</scope>
</reference>
<sequence>MVVTMMLPHKTPPLWLKKYIKMACALFKHQLICIQHHHF</sequence>
<organism evidence="1 2">
    <name type="scientific">Helicobacter heilmannii</name>
    <dbReference type="NCBI Taxonomy" id="35817"/>
    <lineage>
        <taxon>Bacteria</taxon>
        <taxon>Pseudomonadati</taxon>
        <taxon>Campylobacterota</taxon>
        <taxon>Epsilonproteobacteria</taxon>
        <taxon>Campylobacterales</taxon>
        <taxon>Helicobacteraceae</taxon>
        <taxon>Helicobacter</taxon>
    </lineage>
</organism>
<keyword evidence="2" id="KW-1185">Reference proteome</keyword>